<dbReference type="RefSeq" id="WP_182529884.1">
    <property type="nucleotide sequence ID" value="NZ_JACGXL010000001.1"/>
</dbReference>
<dbReference type="EMBL" id="JACGXL010000001">
    <property type="protein sequence ID" value="MBA8886841.1"/>
    <property type="molecule type" value="Genomic_DNA"/>
</dbReference>
<dbReference type="AlphaFoldDB" id="A0A839F3R4"/>
<sequence length="105" mass="11496">MLAPVVVAQRTAKMAQRGTNANAREGRRMVTEKISASSESLFHVAIAVARTQARFSSLLLRTWFMPTASSMVSSMRASALDLSSSAVSPYLRKVKANAKRLRRAQ</sequence>
<accession>A0A839F3R4</accession>
<dbReference type="Proteomes" id="UP000550401">
    <property type="component" value="Unassembled WGS sequence"/>
</dbReference>
<evidence type="ECO:0000313" key="2">
    <source>
        <dbReference type="Proteomes" id="UP000550401"/>
    </source>
</evidence>
<reference evidence="1 2" key="1">
    <citation type="submission" date="2020-07" db="EMBL/GenBank/DDBJ databases">
        <title>Genomic Encyclopedia of Type Strains, Phase IV (KMG-V): Genome sequencing to study the core and pangenomes of soil and plant-associated prokaryotes.</title>
        <authorList>
            <person name="Whitman W."/>
        </authorList>
    </citation>
    <scope>NUCLEOTIDE SEQUENCE [LARGE SCALE GENOMIC DNA]</scope>
    <source>
        <strain evidence="1 2">RH2WT43</strain>
    </source>
</reference>
<keyword evidence="2" id="KW-1185">Reference proteome</keyword>
<name>A0A839F3R4_9GAMM</name>
<proteinExistence type="predicted"/>
<comment type="caution">
    <text evidence="1">The sequence shown here is derived from an EMBL/GenBank/DDBJ whole genome shotgun (WGS) entry which is preliminary data.</text>
</comment>
<organism evidence="1 2">
    <name type="scientific">Dokdonella fugitiva</name>
    <dbReference type="NCBI Taxonomy" id="328517"/>
    <lineage>
        <taxon>Bacteria</taxon>
        <taxon>Pseudomonadati</taxon>
        <taxon>Pseudomonadota</taxon>
        <taxon>Gammaproteobacteria</taxon>
        <taxon>Lysobacterales</taxon>
        <taxon>Rhodanobacteraceae</taxon>
        <taxon>Dokdonella</taxon>
    </lineage>
</organism>
<protein>
    <submittedName>
        <fullName evidence="1">Uncharacterized protein</fullName>
    </submittedName>
</protein>
<evidence type="ECO:0000313" key="1">
    <source>
        <dbReference type="EMBL" id="MBA8886841.1"/>
    </source>
</evidence>
<gene>
    <name evidence="1" type="ORF">FHW12_001032</name>
</gene>